<reference evidence="1" key="2">
    <citation type="submission" date="2010-07" db="EMBL/GenBank/DDBJ databases">
        <authorList>
            <consortium name="The Broad Institute Genome Sequencing Platform"/>
            <consortium name="Broad Institute Genome Sequencing Center for Infectious Disease"/>
            <person name="Ma L.-J."/>
            <person name="Dead R."/>
            <person name="Young S."/>
            <person name="Zeng Q."/>
            <person name="Koehrsen M."/>
            <person name="Alvarado L."/>
            <person name="Berlin A."/>
            <person name="Chapman S.B."/>
            <person name="Chen Z."/>
            <person name="Freedman E."/>
            <person name="Gellesch M."/>
            <person name="Goldberg J."/>
            <person name="Griggs A."/>
            <person name="Gujja S."/>
            <person name="Heilman E.R."/>
            <person name="Heiman D."/>
            <person name="Hepburn T."/>
            <person name="Howarth C."/>
            <person name="Jen D."/>
            <person name="Larson L."/>
            <person name="Mehta T."/>
            <person name="Neiman D."/>
            <person name="Pearson M."/>
            <person name="Roberts A."/>
            <person name="Saif S."/>
            <person name="Shea T."/>
            <person name="Shenoy N."/>
            <person name="Sisk P."/>
            <person name="Stolte C."/>
            <person name="Sykes S."/>
            <person name="Walk T."/>
            <person name="White J."/>
            <person name="Yandava C."/>
            <person name="Haas B."/>
            <person name="Nusbaum C."/>
            <person name="Birren B."/>
        </authorList>
    </citation>
    <scope>NUCLEOTIDE SEQUENCE</scope>
    <source>
        <strain evidence="1">R3-111a-1</strain>
    </source>
</reference>
<dbReference type="GeneID" id="20352335"/>
<dbReference type="VEuPathDB" id="FungiDB:GGTG_11877"/>
<dbReference type="EnsemblFungi" id="EJT70854">
    <property type="protein sequence ID" value="EJT70854"/>
    <property type="gene ID" value="GGTG_11877"/>
</dbReference>
<evidence type="ECO:0000313" key="1">
    <source>
        <dbReference type="EMBL" id="EJT70854.1"/>
    </source>
</evidence>
<reference evidence="1" key="3">
    <citation type="submission" date="2010-09" db="EMBL/GenBank/DDBJ databases">
        <title>Annotation of Gaeumannomyces graminis var. tritici R3-111a-1.</title>
        <authorList>
            <consortium name="The Broad Institute Genome Sequencing Platform"/>
            <person name="Ma L.-J."/>
            <person name="Dead R."/>
            <person name="Young S.K."/>
            <person name="Zeng Q."/>
            <person name="Gargeya S."/>
            <person name="Fitzgerald M."/>
            <person name="Haas B."/>
            <person name="Abouelleil A."/>
            <person name="Alvarado L."/>
            <person name="Arachchi H.M."/>
            <person name="Berlin A."/>
            <person name="Brown A."/>
            <person name="Chapman S.B."/>
            <person name="Chen Z."/>
            <person name="Dunbar C."/>
            <person name="Freedman E."/>
            <person name="Gearin G."/>
            <person name="Gellesch M."/>
            <person name="Goldberg J."/>
            <person name="Griggs A."/>
            <person name="Gujja S."/>
            <person name="Heiman D."/>
            <person name="Howarth C."/>
            <person name="Larson L."/>
            <person name="Lui A."/>
            <person name="MacDonald P.J.P."/>
            <person name="Mehta T."/>
            <person name="Montmayeur A."/>
            <person name="Murphy C."/>
            <person name="Neiman D."/>
            <person name="Pearson M."/>
            <person name="Priest M."/>
            <person name="Roberts A."/>
            <person name="Saif S."/>
            <person name="Shea T."/>
            <person name="Shenoy N."/>
            <person name="Sisk P."/>
            <person name="Stolte C."/>
            <person name="Sykes S."/>
            <person name="Yandava C."/>
            <person name="Wortman J."/>
            <person name="Nusbaum C."/>
            <person name="Birren B."/>
        </authorList>
    </citation>
    <scope>NUCLEOTIDE SEQUENCE</scope>
    <source>
        <strain evidence="1">R3-111a-1</strain>
    </source>
</reference>
<dbReference type="HOGENOM" id="CLU_2996614_0_0_1"/>
<dbReference type="AlphaFoldDB" id="J3PEE6"/>
<evidence type="ECO:0000313" key="2">
    <source>
        <dbReference type="EnsemblFungi" id="EJT70854"/>
    </source>
</evidence>
<reference evidence="2" key="5">
    <citation type="submission" date="2018-04" db="UniProtKB">
        <authorList>
            <consortium name="EnsemblFungi"/>
        </authorList>
    </citation>
    <scope>IDENTIFICATION</scope>
    <source>
        <strain evidence="2">R3-111a-1</strain>
    </source>
</reference>
<name>J3PEE6_GAET3</name>
<evidence type="ECO:0000313" key="3">
    <source>
        <dbReference type="Proteomes" id="UP000006039"/>
    </source>
</evidence>
<keyword evidence="3" id="KW-1185">Reference proteome</keyword>
<proteinExistence type="predicted"/>
<sequence length="57" mass="6306">MATHSLLVGFFEVVLFPAIHYVLGSWYCGHEMAPRDGLFYTDLNLGTLTARLVAAGY</sequence>
<gene>
    <name evidence="2" type="primary">20352335</name>
    <name evidence="1" type="ORF">GGTG_11877</name>
</gene>
<dbReference type="RefSeq" id="XP_009228032.1">
    <property type="nucleotide sequence ID" value="XM_009229768.1"/>
</dbReference>
<organism evidence="1">
    <name type="scientific">Gaeumannomyces tritici (strain R3-111a-1)</name>
    <name type="common">Wheat and barley take-all root rot fungus</name>
    <name type="synonym">Gaeumannomyces graminis var. tritici</name>
    <dbReference type="NCBI Taxonomy" id="644352"/>
    <lineage>
        <taxon>Eukaryota</taxon>
        <taxon>Fungi</taxon>
        <taxon>Dikarya</taxon>
        <taxon>Ascomycota</taxon>
        <taxon>Pezizomycotina</taxon>
        <taxon>Sordariomycetes</taxon>
        <taxon>Sordariomycetidae</taxon>
        <taxon>Magnaporthales</taxon>
        <taxon>Magnaporthaceae</taxon>
        <taxon>Gaeumannomyces</taxon>
    </lineage>
</organism>
<reference evidence="3" key="1">
    <citation type="submission" date="2010-07" db="EMBL/GenBank/DDBJ databases">
        <title>The genome sequence of Gaeumannomyces graminis var. tritici strain R3-111a-1.</title>
        <authorList>
            <consortium name="The Broad Institute Genome Sequencing Platform"/>
            <person name="Ma L.-J."/>
            <person name="Dead R."/>
            <person name="Young S."/>
            <person name="Zeng Q."/>
            <person name="Koehrsen M."/>
            <person name="Alvarado L."/>
            <person name="Berlin A."/>
            <person name="Chapman S.B."/>
            <person name="Chen Z."/>
            <person name="Freedman E."/>
            <person name="Gellesch M."/>
            <person name="Goldberg J."/>
            <person name="Griggs A."/>
            <person name="Gujja S."/>
            <person name="Heilman E.R."/>
            <person name="Heiman D."/>
            <person name="Hepburn T."/>
            <person name="Howarth C."/>
            <person name="Jen D."/>
            <person name="Larson L."/>
            <person name="Mehta T."/>
            <person name="Neiman D."/>
            <person name="Pearson M."/>
            <person name="Roberts A."/>
            <person name="Saif S."/>
            <person name="Shea T."/>
            <person name="Shenoy N."/>
            <person name="Sisk P."/>
            <person name="Stolte C."/>
            <person name="Sykes S."/>
            <person name="Walk T."/>
            <person name="White J."/>
            <person name="Yandava C."/>
            <person name="Haas B."/>
            <person name="Nusbaum C."/>
            <person name="Birren B."/>
        </authorList>
    </citation>
    <scope>NUCLEOTIDE SEQUENCE [LARGE SCALE GENOMIC DNA]</scope>
    <source>
        <strain evidence="3">R3-111a-1</strain>
    </source>
</reference>
<protein>
    <submittedName>
        <fullName evidence="1 2">Uncharacterized protein</fullName>
    </submittedName>
</protein>
<accession>J3PEE6</accession>
<dbReference type="EMBL" id="GL385401">
    <property type="protein sequence ID" value="EJT70854.1"/>
    <property type="molecule type" value="Genomic_DNA"/>
</dbReference>
<dbReference type="Proteomes" id="UP000006039">
    <property type="component" value="Unassembled WGS sequence"/>
</dbReference>
<reference evidence="2" key="4">
    <citation type="journal article" date="2015" name="G3 (Bethesda)">
        <title>Genome sequences of three phytopathogenic species of the Magnaporthaceae family of fungi.</title>
        <authorList>
            <person name="Okagaki L.H."/>
            <person name="Nunes C.C."/>
            <person name="Sailsbery J."/>
            <person name="Clay B."/>
            <person name="Brown D."/>
            <person name="John T."/>
            <person name="Oh Y."/>
            <person name="Young N."/>
            <person name="Fitzgerald M."/>
            <person name="Haas B.J."/>
            <person name="Zeng Q."/>
            <person name="Young S."/>
            <person name="Adiconis X."/>
            <person name="Fan L."/>
            <person name="Levin J.Z."/>
            <person name="Mitchell T.K."/>
            <person name="Okubara P.A."/>
            <person name="Farman M.L."/>
            <person name="Kohn L.M."/>
            <person name="Birren B."/>
            <person name="Ma L.-J."/>
            <person name="Dean R.A."/>
        </authorList>
    </citation>
    <scope>NUCLEOTIDE SEQUENCE</scope>
    <source>
        <strain evidence="2">R3-111a-1</strain>
    </source>
</reference>